<dbReference type="SUPFAM" id="SSF52047">
    <property type="entry name" value="RNI-like"/>
    <property type="match status" value="1"/>
</dbReference>
<dbReference type="PANTHER" id="PTHR31900">
    <property type="entry name" value="F-BOX/RNI SUPERFAMILY PROTEIN-RELATED"/>
    <property type="match status" value="1"/>
</dbReference>
<dbReference type="STRING" id="81985.R0GZ71"/>
<dbReference type="Proteomes" id="UP000029121">
    <property type="component" value="Unassembled WGS sequence"/>
</dbReference>
<dbReference type="InterPro" id="IPR006566">
    <property type="entry name" value="FBD"/>
</dbReference>
<dbReference type="Pfam" id="PF24758">
    <property type="entry name" value="LRR_At5g56370"/>
    <property type="match status" value="1"/>
</dbReference>
<sequence length="509" mass="58622">MSNQGAIKRSGGDGLSSFPDHLLSHMLSYLPTKTAVTTSTLSPTWINLWHSTPVLDIEIDDFDDFDDLLSFTSRFLEFHKDSSLHKLKFSFETELRVSMCRITAWLTDVVKRKIQHLEVMSGMDHKVDMAPMPIVLYLCETLVSLRLHCVVLSYFQYVSLPNLKMMHLEENIYMCEETLENLISACPVLEDLTLVRKRDYNDVEVLRVRSQSLKRFKLVVDRLDYIEGDVWKVIIDAPRLAYLRLADPFSVSFVISNLGSSAEVDIDVGFNVNIWKLDDSFERSAVRKLLTGLSSVKDMAISGTTLKIYMCLQIISHYLKHERMPQFQNMTWIQAEFYISDLGMLPGVLECCPNLIYLDVHIQKLYDEENEEIIFSSVPRCLQTSLEAVEIVRYKHGDGAERRLTKYLLENSLVLKKFALYFDCPNVEQEDIIYTELETFEARSLACEIEFRVLEKHVEMQTPASGAEPEMKLVEYFLENSAVLKSIIFMEPLRLKRCSASCEVDVGLE</sequence>
<dbReference type="InterPro" id="IPR055411">
    <property type="entry name" value="LRR_FXL15/At3g58940/PEG3-like"/>
</dbReference>
<dbReference type="InterPro" id="IPR050232">
    <property type="entry name" value="FBL13/AtMIF1-like"/>
</dbReference>
<keyword evidence="3" id="KW-1185">Reference proteome</keyword>
<accession>R0GZ71</accession>
<dbReference type="Pfam" id="PF08387">
    <property type="entry name" value="FBD"/>
    <property type="match status" value="2"/>
</dbReference>
<name>R0GZ71_9BRAS</name>
<feature type="non-terminal residue" evidence="2">
    <location>
        <position position="509"/>
    </location>
</feature>
<protein>
    <recommendedName>
        <fullName evidence="1">FBD domain-containing protein</fullName>
    </recommendedName>
</protein>
<feature type="domain" description="FBD" evidence="1">
    <location>
        <begin position="380"/>
        <end position="452"/>
    </location>
</feature>
<evidence type="ECO:0000313" key="2">
    <source>
        <dbReference type="EMBL" id="EOA22229.1"/>
    </source>
</evidence>
<feature type="domain" description="FBD" evidence="1">
    <location>
        <begin position="454"/>
        <end position="507"/>
    </location>
</feature>
<gene>
    <name evidence="2" type="ORF">CARUB_v10002816mg</name>
</gene>
<evidence type="ECO:0000259" key="1">
    <source>
        <dbReference type="SMART" id="SM00579"/>
    </source>
</evidence>
<dbReference type="Gene3D" id="3.80.10.10">
    <property type="entry name" value="Ribonuclease Inhibitor"/>
    <property type="match status" value="1"/>
</dbReference>
<reference evidence="3" key="1">
    <citation type="journal article" date="2013" name="Nat. Genet.">
        <title>The Capsella rubella genome and the genomic consequences of rapid mating system evolution.</title>
        <authorList>
            <person name="Slotte T."/>
            <person name="Hazzouri K.M."/>
            <person name="Agren J.A."/>
            <person name="Koenig D."/>
            <person name="Maumus F."/>
            <person name="Guo Y.L."/>
            <person name="Steige K."/>
            <person name="Platts A.E."/>
            <person name="Escobar J.S."/>
            <person name="Newman L.K."/>
            <person name="Wang W."/>
            <person name="Mandakova T."/>
            <person name="Vello E."/>
            <person name="Smith L.M."/>
            <person name="Henz S.R."/>
            <person name="Steffen J."/>
            <person name="Takuno S."/>
            <person name="Brandvain Y."/>
            <person name="Coop G."/>
            <person name="Andolfatto P."/>
            <person name="Hu T.T."/>
            <person name="Blanchette M."/>
            <person name="Clark R.M."/>
            <person name="Quesneville H."/>
            <person name="Nordborg M."/>
            <person name="Gaut B.S."/>
            <person name="Lysak M.A."/>
            <person name="Jenkins J."/>
            <person name="Grimwood J."/>
            <person name="Chapman J."/>
            <person name="Prochnik S."/>
            <person name="Shu S."/>
            <person name="Rokhsar D."/>
            <person name="Schmutz J."/>
            <person name="Weigel D."/>
            <person name="Wright S.I."/>
        </authorList>
    </citation>
    <scope>NUCLEOTIDE SEQUENCE [LARGE SCALE GENOMIC DNA]</scope>
    <source>
        <strain evidence="3">cv. Monte Gargano</strain>
    </source>
</reference>
<dbReference type="InterPro" id="IPR036047">
    <property type="entry name" value="F-box-like_dom_sf"/>
</dbReference>
<dbReference type="SUPFAM" id="SSF81383">
    <property type="entry name" value="F-box domain"/>
    <property type="match status" value="1"/>
</dbReference>
<proteinExistence type="predicted"/>
<organism evidence="2 3">
    <name type="scientific">Capsella rubella</name>
    <dbReference type="NCBI Taxonomy" id="81985"/>
    <lineage>
        <taxon>Eukaryota</taxon>
        <taxon>Viridiplantae</taxon>
        <taxon>Streptophyta</taxon>
        <taxon>Embryophyta</taxon>
        <taxon>Tracheophyta</taxon>
        <taxon>Spermatophyta</taxon>
        <taxon>Magnoliopsida</taxon>
        <taxon>eudicotyledons</taxon>
        <taxon>Gunneridae</taxon>
        <taxon>Pentapetalae</taxon>
        <taxon>rosids</taxon>
        <taxon>malvids</taxon>
        <taxon>Brassicales</taxon>
        <taxon>Brassicaceae</taxon>
        <taxon>Camelineae</taxon>
        <taxon>Capsella</taxon>
    </lineage>
</organism>
<dbReference type="InterPro" id="IPR032675">
    <property type="entry name" value="LRR_dom_sf"/>
</dbReference>
<dbReference type="PANTHER" id="PTHR31900:SF33">
    <property type="entry name" value="PROTEIN WITH RNI-LIKE_FBD-LIKE DOMAIN"/>
    <property type="match status" value="1"/>
</dbReference>
<evidence type="ECO:0000313" key="3">
    <source>
        <dbReference type="Proteomes" id="UP000029121"/>
    </source>
</evidence>
<dbReference type="EMBL" id="KB870810">
    <property type="protein sequence ID" value="EOA22229.1"/>
    <property type="molecule type" value="Genomic_DNA"/>
</dbReference>
<dbReference type="AlphaFoldDB" id="R0GZ71"/>
<dbReference type="SMART" id="SM00579">
    <property type="entry name" value="FBD"/>
    <property type="match status" value="2"/>
</dbReference>